<dbReference type="EMBL" id="JAVREH010000009">
    <property type="protein sequence ID" value="MDT0261688.1"/>
    <property type="molecule type" value="Genomic_DNA"/>
</dbReference>
<name>A0ABU2JAD1_9ACTN</name>
<keyword evidence="2" id="KW-1185">Reference proteome</keyword>
<dbReference type="Proteomes" id="UP001183176">
    <property type="component" value="Unassembled WGS sequence"/>
</dbReference>
<dbReference type="RefSeq" id="WP_311422841.1">
    <property type="nucleotide sequence ID" value="NZ_JAVREH010000009.1"/>
</dbReference>
<protein>
    <submittedName>
        <fullName evidence="1">Uncharacterized protein</fullName>
    </submittedName>
</protein>
<organism evidence="1 2">
    <name type="scientific">Jatrophihabitans lederbergiae</name>
    <dbReference type="NCBI Taxonomy" id="3075547"/>
    <lineage>
        <taxon>Bacteria</taxon>
        <taxon>Bacillati</taxon>
        <taxon>Actinomycetota</taxon>
        <taxon>Actinomycetes</taxon>
        <taxon>Jatrophihabitantales</taxon>
        <taxon>Jatrophihabitantaceae</taxon>
        <taxon>Jatrophihabitans</taxon>
    </lineage>
</organism>
<sequence length="65" mass="7256">MDAMTDDQFAELTKDYVAATEARLALIKADLPATPEAVATYRELADREWTLGQAWDAELQRVVEA</sequence>
<proteinExistence type="predicted"/>
<accession>A0ABU2JAD1</accession>
<comment type="caution">
    <text evidence="1">The sequence shown here is derived from an EMBL/GenBank/DDBJ whole genome shotgun (WGS) entry which is preliminary data.</text>
</comment>
<reference evidence="2" key="1">
    <citation type="submission" date="2023-07" db="EMBL/GenBank/DDBJ databases">
        <title>30 novel species of actinomycetes from the DSMZ collection.</title>
        <authorList>
            <person name="Nouioui I."/>
        </authorList>
    </citation>
    <scope>NUCLEOTIDE SEQUENCE [LARGE SCALE GENOMIC DNA]</scope>
    <source>
        <strain evidence="2">DSM 44399</strain>
    </source>
</reference>
<evidence type="ECO:0000313" key="2">
    <source>
        <dbReference type="Proteomes" id="UP001183176"/>
    </source>
</evidence>
<gene>
    <name evidence="1" type="ORF">RM423_09805</name>
</gene>
<evidence type="ECO:0000313" key="1">
    <source>
        <dbReference type="EMBL" id="MDT0261688.1"/>
    </source>
</evidence>